<proteinExistence type="predicted"/>
<evidence type="ECO:0000313" key="1">
    <source>
        <dbReference type="EMBL" id="PWV65996.1"/>
    </source>
</evidence>
<sequence length="1172" mass="121393">MPITDDSITYYASQRMTDYDDGGGLPSPTVIVFGAENGIWPDLAELDFTGVVNVRSIFAIAATADDSEWYRAYSFIAQPPISDDVSIALLPPGAWDDTRVDVVGRSTNELLAASYFPGFLMPGAGVGSRQIQIWQQPGNEAPVPGDVLVLQSASAEQYVRVAAVESAMRTRVDDKGEYARTVLTVTLSDDSALESSFTGTDIARADPQVASLASVVRVTLATGAARLWGIAATTAPIALGSPTVQVERIRQPLVPSATTETAIASLQAGASRAQLVQAGGVLRLASGVTGSVIYLARAITPGTVTISGTATLVDLGDGTAAGSGLTATIDYASGTIRTSIGGTWHVDAAPAARVVGVVDTAETAVTTGNRGYTYAYTAEPPPAPGTVSVSYLSDGTWLTLADDGAGTLSGAGGAGSVSYVDGDILPSLAALPDLGSSIVYQYAVAAEYTRRDGGSVILDARHRVELPAGLQPGSVSASWTSAGVARTLVVGSDGVISGHASGSLVHGTGIADVVYAYLPDPGSMVHWLVERRAVSTGTLAATHINATSCSCTLPAPAVPIRPGGLRVTLRAVRLDANPSTTGTNDVVDLQPSFWIEDAALIDDGAGRLLWGGVDVGSVDYATGDIVISLSSSTARESWLTYYSDARGKELQTRISVGTLPSIDAAPVVDYWSTIDASADADELYAEAGPLRVALPVGGEEIVSGSLSLNLSGDRYWESGGVVYRALVPTSGAATAVGVLDAAAGVVTITVTPGTPVSSATLEALLTRSAVRPTTELVGYVPSRPLKGGVTQIHATATDGTAISATDDGSGVLATGLLRGTIDVDSGLYRLRFGDWLAVASLTPDDLTAAWYSADLIVGDQIWRPRAVLPETVRLTTVAVSSVPLSSDQVGMPSTRLPIDGQLPIFRAGDAVLVHYTHETTGGMPAAGTVINLGYDRLQRVRVLDAAGQRVSSTLYTVDLDAGLLTWVTPLDLTGHSAPYSYQARIADVIRCRRVDVDGTLTLMRAVSHDYPAGSFVSTLQEHGTLQPRTSYLHAQQTWTGVWSDEVIGAAAALTYDDAAQPIAVTGAGAVEEHWRITLTDSAGNVKIYGRALGLVALGNVNDGLSPINDTTGVPYWSMAAAGFSLDRTVGSTIIFRTHPCGVKLALVRTVDLDASASGVDSFKVETAGGVDV</sequence>
<dbReference type="Proteomes" id="UP000246569">
    <property type="component" value="Unassembled WGS sequence"/>
</dbReference>
<accession>A0A317N0J8</accession>
<comment type="caution">
    <text evidence="1">The sequence shown here is derived from an EMBL/GenBank/DDBJ whole genome shotgun (WGS) entry which is preliminary data.</text>
</comment>
<name>A0A317N0J8_9GAMM</name>
<keyword evidence="2" id="KW-1185">Reference proteome</keyword>
<dbReference type="AlphaFoldDB" id="A0A317N0J8"/>
<organism evidence="1 2">
    <name type="scientific">Plasticicumulans acidivorans</name>
    <dbReference type="NCBI Taxonomy" id="886464"/>
    <lineage>
        <taxon>Bacteria</taxon>
        <taxon>Pseudomonadati</taxon>
        <taxon>Pseudomonadota</taxon>
        <taxon>Gammaproteobacteria</taxon>
        <taxon>Candidatus Competibacteraceae</taxon>
        <taxon>Plasticicumulans</taxon>
    </lineage>
</organism>
<reference evidence="1 2" key="1">
    <citation type="submission" date="2018-05" db="EMBL/GenBank/DDBJ databases">
        <title>Genomic Encyclopedia of Type Strains, Phase IV (KMG-IV): sequencing the most valuable type-strain genomes for metagenomic binning, comparative biology and taxonomic classification.</title>
        <authorList>
            <person name="Goeker M."/>
        </authorList>
    </citation>
    <scope>NUCLEOTIDE SEQUENCE [LARGE SCALE GENOMIC DNA]</scope>
    <source>
        <strain evidence="1 2">DSM 23606</strain>
    </source>
</reference>
<evidence type="ECO:0000313" key="2">
    <source>
        <dbReference type="Proteomes" id="UP000246569"/>
    </source>
</evidence>
<protein>
    <submittedName>
        <fullName evidence="1">Uncharacterized protein</fullName>
    </submittedName>
</protein>
<dbReference type="EMBL" id="QGTJ01000001">
    <property type="protein sequence ID" value="PWV65996.1"/>
    <property type="molecule type" value="Genomic_DNA"/>
</dbReference>
<dbReference type="RefSeq" id="WP_110016972.1">
    <property type="nucleotide sequence ID" value="NZ_QGTJ01000001.1"/>
</dbReference>
<gene>
    <name evidence="1" type="ORF">C7443_101484</name>
</gene>
<dbReference type="OrthoDB" id="8477619at2"/>